<protein>
    <recommendedName>
        <fullName evidence="9">CHAT domain-containing protein</fullName>
    </recommendedName>
</protein>
<feature type="repeat" description="WD" evidence="3">
    <location>
        <begin position="1839"/>
        <end position="1880"/>
    </location>
</feature>
<dbReference type="InterPro" id="IPR049052">
    <property type="entry name" value="nSTAND1"/>
</dbReference>
<keyword evidence="8" id="KW-1185">Reference proteome</keyword>
<dbReference type="InterPro" id="IPR001680">
    <property type="entry name" value="WD40_rpt"/>
</dbReference>
<comment type="caution">
    <text evidence="7">The sequence shown here is derived from an EMBL/GenBank/DDBJ whole genome shotgun (WGS) entry which is preliminary data.</text>
</comment>
<dbReference type="OrthoDB" id="5623591at2"/>
<dbReference type="PROSITE" id="PS50082">
    <property type="entry name" value="WD_REPEATS_2"/>
    <property type="match status" value="2"/>
</dbReference>
<dbReference type="SUPFAM" id="SSF50998">
    <property type="entry name" value="Quinoprotein alcohol dehydrogenase-like"/>
    <property type="match status" value="1"/>
</dbReference>
<dbReference type="Gene3D" id="2.130.10.10">
    <property type="entry name" value="YVTN repeat-like/Quinoprotein amine dehydrogenase"/>
    <property type="match status" value="4"/>
</dbReference>
<dbReference type="InterPro" id="IPR011047">
    <property type="entry name" value="Quinoprotein_ADH-like_sf"/>
</dbReference>
<feature type="domain" description="CHAT" evidence="5">
    <location>
        <begin position="63"/>
        <end position="348"/>
    </location>
</feature>
<evidence type="ECO:0000256" key="1">
    <source>
        <dbReference type="ARBA" id="ARBA00022574"/>
    </source>
</evidence>
<gene>
    <name evidence="7" type="ORF">DKT75_15680</name>
</gene>
<evidence type="ECO:0000256" key="4">
    <source>
        <dbReference type="SAM" id="MobiDB-lite"/>
    </source>
</evidence>
<organism evidence="7 8">
    <name type="scientific">Leucothrix arctica</name>
    <dbReference type="NCBI Taxonomy" id="1481894"/>
    <lineage>
        <taxon>Bacteria</taxon>
        <taxon>Pseudomonadati</taxon>
        <taxon>Pseudomonadota</taxon>
        <taxon>Gammaproteobacteria</taxon>
        <taxon>Thiotrichales</taxon>
        <taxon>Thiotrichaceae</taxon>
        <taxon>Leucothrix</taxon>
    </lineage>
</organism>
<dbReference type="Gene3D" id="3.40.50.300">
    <property type="entry name" value="P-loop containing nucleotide triphosphate hydrolases"/>
    <property type="match status" value="1"/>
</dbReference>
<evidence type="ECO:0008006" key="9">
    <source>
        <dbReference type="Google" id="ProtNLM"/>
    </source>
</evidence>
<feature type="region of interest" description="Disordered" evidence="4">
    <location>
        <begin position="1553"/>
        <end position="1585"/>
    </location>
</feature>
<dbReference type="SUPFAM" id="SSF50978">
    <property type="entry name" value="WD40 repeat-like"/>
    <property type="match status" value="2"/>
</dbReference>
<evidence type="ECO:0000259" key="6">
    <source>
        <dbReference type="Pfam" id="PF20703"/>
    </source>
</evidence>
<keyword evidence="1 3" id="KW-0853">WD repeat</keyword>
<dbReference type="SUPFAM" id="SSF52540">
    <property type="entry name" value="P-loop containing nucleoside triphosphate hydrolases"/>
    <property type="match status" value="1"/>
</dbReference>
<dbReference type="Pfam" id="PF20703">
    <property type="entry name" value="nSTAND1"/>
    <property type="match status" value="1"/>
</dbReference>
<dbReference type="Proteomes" id="UP000245506">
    <property type="component" value="Unassembled WGS sequence"/>
</dbReference>
<evidence type="ECO:0000313" key="8">
    <source>
        <dbReference type="Proteomes" id="UP000245506"/>
    </source>
</evidence>
<dbReference type="EMBL" id="QGKL01000039">
    <property type="protein sequence ID" value="PWQ94725.1"/>
    <property type="molecule type" value="Genomic_DNA"/>
</dbReference>
<evidence type="ECO:0000256" key="2">
    <source>
        <dbReference type="ARBA" id="ARBA00022737"/>
    </source>
</evidence>
<dbReference type="RefSeq" id="WP_109824407.1">
    <property type="nucleotide sequence ID" value="NZ_QGKL01000039.1"/>
</dbReference>
<dbReference type="InterPro" id="IPR024983">
    <property type="entry name" value="CHAT_dom"/>
</dbReference>
<name>A0A317C7V8_9GAMM</name>
<dbReference type="Pfam" id="PF12770">
    <property type="entry name" value="CHAT"/>
    <property type="match status" value="1"/>
</dbReference>
<evidence type="ECO:0000313" key="7">
    <source>
        <dbReference type="EMBL" id="PWQ94725.1"/>
    </source>
</evidence>
<sequence>MSVAFTIEITLQPPQNKSWPIAAVLKSGKSETPPRWCFSNLSFDDSWREDLLSVSNNPEDYGRVLGRALFTETLQALLKDALVDSEHIRLFLVIEAPELKSIHWERTYFNDETGQWTSFAQDQRILFSLYEPGQSERYYPRFVQRELKTLVVINSPHPDYQDAAGANFSTFDTDLLAGQLSGINKELPDTVSPPVILSNAPNNSWRSMTAALNTGQYHILHIVCHGFYHESSQESYLAFQNEDQRLEAISTKQFVNDLKKISPLPQLIFLSSCDTAHPEASVDSQGQFAQHIRQALGTPAVIAMSGKVAQSAANTISQTFYPHLLSAPHVDIALSRASHALYQDKNNNRFMPVLRQRLGHESLFGLSEWSIHELNTAQLTSGLKRLEELLPERAPMYNQELADILTSLDLIEEEPESKLLTPNQTTFLPNVDIDPNLEVLDRFCHDVTGIDFATLTQDESSLPEYDSRCPFPGMEPFKNTDRQDFRQFFFGRDKDIAAVCQKLIDEPIVAVVGSSGSGKSSLVFAGILPKLATEGWQLLGDQQEGIRLQLSDQSQQSGNLEAQLNQALESLDANQKTLLYLDQFEQVFVGSDEHYLKQRQTLFKKLFELPKQFPKLRVLLTIRADYALEDAKQYLGDIITEQRYDLSAFTTPELRQLIEQQVASTNLIFDDGLAHRIQSEVIEDQKGVLPLLQYLLWQLWQRRKGRLLRTQDYEALNGIQHVVTTIADRVFEQYEPNETTPQEYKDAQYYLRNIFMRLTQPDKERKKAFGDHYRDIKQPVAKASLYPFGVDEGVIDELLITLHDERLITTRIDGAGKQQVEIVHESLIQYWDKLRGWLQDRQLIEMQQELSEYAQHWSERSNKVTKRNSGRLENNEALRHSGSQIKEVCDQEDNQQLFLNSTEQEYLGECKRKDIRIEKNRKRVKVFSWFMAFLLIIVSTMLIVALNLKYQSDERLASQYFDQGLKLKESNMEAGIANTYFSKAVDATWSHQYAYNYAITERQSTHGDLVTVFEHGNSSPGINIFENGEKVVTWSYSGLVRIWDIATGDQVNAPIQLRVSRGQGAIEQRSHGIKSLNLSDNNLMLVGVDTSGGISIVNLLTGQDITPTSLLGKSISQAKFFDNDSKLLIELSNGIRVWDIIKREEVNICGSTPRLGYSSRMNNESVFMRSSKFIAGESKGSICILDLESEDLFDIKHLGIESVESGLEIRLFDNGSKILVWNRSDSYRNNESVIKLWDLNTRSKKTAIVPQKLNKNIREVFILDENKFLVLTDKSTVHIWDSLVNEFTTIPIKFNSSLAAKTVVEGNLILFSWKSELDVKVSIWDINSKVLVALPDDHRGEILSAQELKGKKQFLTVDSTNIVRLWDAKTLELISKNIEHTHSSDFFYSIQTIKPMNRSPKLLDNDSKLLTRSENGSLSLWELTTGVKLWSIMPNGLESFDDVHLLAGSGQLLTSSSKSGDVQIWDFNIGKIIANPLILDEKVLGGRIFASGKKILTWNNHGEIRIKDLLTRVDLFPPLFHKKGERQMTRTVKFNQSRRARVVRRSSSIEYNHSDTQKIERQQPNPTNVSNVRVGDIPLPSERNSTPEEVSLEVDLFAEGTKLLTYSRDGMIRFWDILVGKEIYAPLQLKYSNSIGGVRLFSNETRLLTWSHGGRMYDIWDVSSQKKLANWKSSGGKPTIFANGTKVATSADTTSESQVIRNTDGEIINSNLKKLNLFKGLASHNELVCSEAYQLIAQDNRIKVLTVDRGSLLKDFSVGAIITEVNPFKESCGVLIWTSDGLGRIFNPLTGVEAQIRMDNSVDVVEAGFLDSETKIWTLGSDDGIRIWDLSSFKQVGITLKHTKAVEEVYFLSDERRLFTQGKGGTILLWDVVTGEIIGTPMNHAGPIEHLELSEDESIMLVVAGQEGRLWMLPDQSQDIGFNHEIKQAIKSGFYINDSGDSVFLSSSDINSCMEEIKSIEDCNSSSEAKCWIKRKVLGVLKLFDQLPRPSNCVGVATEESTIQNMAGTTQPAGMGM</sequence>
<feature type="domain" description="Novel STAND NTPase 1" evidence="6">
    <location>
        <begin position="470"/>
        <end position="862"/>
    </location>
</feature>
<dbReference type="PANTHER" id="PTHR44019:SF8">
    <property type="entry name" value="POC1 CENTRIOLAR PROTEIN HOMOLOG"/>
    <property type="match status" value="1"/>
</dbReference>
<dbReference type="SMART" id="SM00320">
    <property type="entry name" value="WD40"/>
    <property type="match status" value="7"/>
</dbReference>
<dbReference type="InterPro" id="IPR015943">
    <property type="entry name" value="WD40/YVTN_repeat-like_dom_sf"/>
</dbReference>
<evidence type="ECO:0000259" key="5">
    <source>
        <dbReference type="Pfam" id="PF12770"/>
    </source>
</evidence>
<feature type="compositionally biased region" description="Polar residues" evidence="4">
    <location>
        <begin position="1562"/>
        <end position="1571"/>
    </location>
</feature>
<feature type="repeat" description="WD" evidence="3">
    <location>
        <begin position="1012"/>
        <end position="1053"/>
    </location>
</feature>
<evidence type="ECO:0000256" key="3">
    <source>
        <dbReference type="PROSITE-ProRule" id="PRU00221"/>
    </source>
</evidence>
<accession>A0A317C7V8</accession>
<dbReference type="PANTHER" id="PTHR44019">
    <property type="entry name" value="WD REPEAT-CONTAINING PROTEIN 55"/>
    <property type="match status" value="1"/>
</dbReference>
<reference evidence="7 8" key="1">
    <citation type="submission" date="2018-05" db="EMBL/GenBank/DDBJ databases">
        <title>Leucothrix arctica sp. nov., isolated from Arctic seawater.</title>
        <authorList>
            <person name="Choi A."/>
            <person name="Baek K."/>
        </authorList>
    </citation>
    <scope>NUCLEOTIDE SEQUENCE [LARGE SCALE GENOMIC DNA]</scope>
    <source>
        <strain evidence="7 8">IMCC9719</strain>
    </source>
</reference>
<dbReference type="InterPro" id="IPR050505">
    <property type="entry name" value="WDR55/POC1"/>
</dbReference>
<dbReference type="InterPro" id="IPR036322">
    <property type="entry name" value="WD40_repeat_dom_sf"/>
</dbReference>
<dbReference type="InterPro" id="IPR027417">
    <property type="entry name" value="P-loop_NTPase"/>
</dbReference>
<proteinExistence type="predicted"/>
<keyword evidence="2" id="KW-0677">Repeat</keyword>